<reference evidence="1" key="1">
    <citation type="submission" date="2021-04" db="EMBL/GenBank/DDBJ databases">
        <authorList>
            <person name="Pira H."/>
            <person name="Risdian C."/>
            <person name="Wink J."/>
        </authorList>
    </citation>
    <scope>NUCLEOTIDE SEQUENCE</scope>
    <source>
        <strain evidence="1">WHY3</strain>
    </source>
</reference>
<protein>
    <submittedName>
        <fullName evidence="1">Response regulator transcription factor</fullName>
    </submittedName>
</protein>
<dbReference type="Proteomes" id="UP001138894">
    <property type="component" value="Unassembled WGS sequence"/>
</dbReference>
<dbReference type="RefSeq" id="WP_218545629.1">
    <property type="nucleotide sequence ID" value="NZ_JAGSPD010000005.1"/>
</dbReference>
<evidence type="ECO:0000313" key="1">
    <source>
        <dbReference type="EMBL" id="MBV7269080.1"/>
    </source>
</evidence>
<accession>A0A9X1JN19</accession>
<evidence type="ECO:0000313" key="2">
    <source>
        <dbReference type="Proteomes" id="UP001138894"/>
    </source>
</evidence>
<organism evidence="1 2">
    <name type="scientific">Winogradskyella luteola</name>
    <dbReference type="NCBI Taxonomy" id="2828330"/>
    <lineage>
        <taxon>Bacteria</taxon>
        <taxon>Pseudomonadati</taxon>
        <taxon>Bacteroidota</taxon>
        <taxon>Flavobacteriia</taxon>
        <taxon>Flavobacteriales</taxon>
        <taxon>Flavobacteriaceae</taxon>
        <taxon>Winogradskyella</taxon>
    </lineage>
</organism>
<dbReference type="EMBL" id="JAGSPD010000005">
    <property type="protein sequence ID" value="MBV7269080.1"/>
    <property type="molecule type" value="Genomic_DNA"/>
</dbReference>
<name>A0A9X1JN19_9FLAO</name>
<keyword evidence="2" id="KW-1185">Reference proteome</keyword>
<dbReference type="AlphaFoldDB" id="A0A9X1JN19"/>
<comment type="caution">
    <text evidence="1">The sequence shown here is derived from an EMBL/GenBank/DDBJ whole genome shotgun (WGS) entry which is preliminary data.</text>
</comment>
<proteinExistence type="predicted"/>
<gene>
    <name evidence="1" type="ORF">KCG49_07760</name>
</gene>
<sequence>MKRALNIILVDNDPYTTKAYPNILNQYGVINSEYNINILTAKCYDSAIKTINQKREETYKSTDVAFIEMRLPSSVNGKYCSGEDLCVYLKQNFPKVKIIVITSRYETLILSGVIQNVNPDAMLLKGDVNRAVIFDTLTKTLNNQPYYSIGVLTMLRKKLSSRLILEPIDRQILYELWKGTQTKDLVNYVPLSMGAIEKRKRKLRLEVGAKCKNDALLVDLVLQKGFQ</sequence>